<evidence type="ECO:0000256" key="7">
    <source>
        <dbReference type="ARBA" id="ARBA00023145"/>
    </source>
</evidence>
<dbReference type="PANTHER" id="PTHR14218">
    <property type="entry name" value="PROTEASE S8 TRIPEPTIDYL PEPTIDASE I CLN2"/>
    <property type="match status" value="1"/>
</dbReference>
<dbReference type="PANTHER" id="PTHR14218:SF15">
    <property type="entry name" value="TRIPEPTIDYL-PEPTIDASE 1"/>
    <property type="match status" value="1"/>
</dbReference>
<keyword evidence="11" id="KW-1185">Reference proteome</keyword>
<name>A0A557ZZ64_9PSEU</name>
<dbReference type="SUPFAM" id="SSF52743">
    <property type="entry name" value="Subtilisin-like"/>
    <property type="match status" value="1"/>
</dbReference>
<dbReference type="GO" id="GO:0006508">
    <property type="term" value="P:proteolysis"/>
    <property type="evidence" value="ECO:0007669"/>
    <property type="project" value="UniProtKB-KW"/>
</dbReference>
<dbReference type="GO" id="GO:0004252">
    <property type="term" value="F:serine-type endopeptidase activity"/>
    <property type="evidence" value="ECO:0007669"/>
    <property type="project" value="InterPro"/>
</dbReference>
<dbReference type="InterPro" id="IPR030400">
    <property type="entry name" value="Sedolisin_dom"/>
</dbReference>
<dbReference type="GO" id="GO:0046872">
    <property type="term" value="F:metal ion binding"/>
    <property type="evidence" value="ECO:0007669"/>
    <property type="project" value="UniProtKB-KW"/>
</dbReference>
<dbReference type="Gene3D" id="3.40.50.200">
    <property type="entry name" value="Peptidase S8/S53 domain"/>
    <property type="match status" value="1"/>
</dbReference>
<dbReference type="CDD" id="cd04056">
    <property type="entry name" value="Peptidases_S53"/>
    <property type="match status" value="1"/>
</dbReference>
<dbReference type="PROSITE" id="PS51318">
    <property type="entry name" value="TAT"/>
    <property type="match status" value="1"/>
</dbReference>
<dbReference type="OrthoDB" id="3480681at2"/>
<keyword evidence="7" id="KW-0865">Zymogen</keyword>
<dbReference type="InterPro" id="IPR050819">
    <property type="entry name" value="Tripeptidyl-peptidase_I"/>
</dbReference>
<accession>A0A557ZZ64</accession>
<keyword evidence="3" id="KW-0479">Metal-binding</keyword>
<feature type="region of interest" description="Disordered" evidence="8">
    <location>
        <begin position="462"/>
        <end position="486"/>
    </location>
</feature>
<evidence type="ECO:0000256" key="4">
    <source>
        <dbReference type="ARBA" id="ARBA00022801"/>
    </source>
</evidence>
<dbReference type="InterPro" id="IPR006311">
    <property type="entry name" value="TAT_signal"/>
</dbReference>
<feature type="compositionally biased region" description="Polar residues" evidence="8">
    <location>
        <begin position="462"/>
        <end position="475"/>
    </location>
</feature>
<evidence type="ECO:0000256" key="6">
    <source>
        <dbReference type="ARBA" id="ARBA00022837"/>
    </source>
</evidence>
<evidence type="ECO:0000256" key="1">
    <source>
        <dbReference type="ARBA" id="ARBA00001913"/>
    </source>
</evidence>
<evidence type="ECO:0000256" key="8">
    <source>
        <dbReference type="SAM" id="MobiDB-lite"/>
    </source>
</evidence>
<evidence type="ECO:0000313" key="10">
    <source>
        <dbReference type="EMBL" id="TVT17305.1"/>
    </source>
</evidence>
<gene>
    <name evidence="10" type="ORF">FNH06_32020</name>
</gene>
<dbReference type="SMART" id="SM00944">
    <property type="entry name" value="Pro-kuma_activ"/>
    <property type="match status" value="1"/>
</dbReference>
<comment type="caution">
    <text evidence="10">The sequence shown here is derived from an EMBL/GenBank/DDBJ whole genome shotgun (WGS) entry which is preliminary data.</text>
</comment>
<keyword evidence="2" id="KW-0645">Protease</keyword>
<dbReference type="InterPro" id="IPR015366">
    <property type="entry name" value="S53_propep"/>
</dbReference>
<evidence type="ECO:0000259" key="9">
    <source>
        <dbReference type="PROSITE" id="PS51695"/>
    </source>
</evidence>
<sequence length="896" mass="91077">MADSFANEPTPLRRSGLRRRRGLALAAVIALGVSIAQTPIAAAADTPVFRPVGAAPAVPNGAVRLTEPQADQPVRLNVELAPRDPAALQAFVTAVSTPDSPQYHQYLQKGQFAAVFGPTRTTIDAVTTALEAQGLNPGAASPDGLSIPVDTTFGNAARALRVGFAGYRLTDGRTTYANTNAPELPSSVAGVVTGILGLNDFTKPVAQHTPGTRTVAAPKGSVQPHAAQPNVATPSFCSDIKNLLSSNGLTDTQDYWEPSTLSASYAYNTAPLYNQYGNTGSGVSVGLFELENYSPDDIAAYESCFGLRTSVSATKVDGGPTLPPDMNTQVGLESALDIQTVAGLAPGVGIKVYQGPDNANSTQYLDVYRRIVNDDAVQVISTSWGLCETNAQAWDPALLSTEANLFAMAAAQGQTVVAASGDSGSTGCYPVGPDNSSLVVDDPAAQPNVTAVGGTRMTLPSGGSSVVQSTWNTPGEQPGASGGGVSQYQKLSGAGNFQSGVQGAGYSNVCAAAAGTTCRQVPDVSALADPGTGYLTAFGEDTNSQYWTIIGGTSGAAPLWAAIMALTDASGSCAGNGAVGMVNPALYQHANLLTDVTAGNNILDGSGYTGNLYSAGSGYDLTTGLGTPKAPALVEALCSAKAASVGSSFTPVTPARVLDTRSAGPIGAGGTLKLPVTGANGVPSSGVTAVVLNVTATESTDGGFLTLYPDGQPRPASSNLNFVAGQTIPNLVTIPVGSDGAVDIYNRFGTVQVIADIFGYFTNDGTGYRFHTSTPQRLLDTRNGQGVTSGQATPVGTGGVFALPLTDTAGPGNTGPLAGAAALMLNVTATESTDGGFLTVYPSNVARPASSNLNYVAGQTIPNAVVTPVNGSAIDFYNRFGTVQIIADLFGYYSAN</sequence>
<reference evidence="10 11" key="1">
    <citation type="submission" date="2019-07" db="EMBL/GenBank/DDBJ databases">
        <title>New species of Amycolatopsis and Streptomyces.</title>
        <authorList>
            <person name="Duangmal K."/>
            <person name="Teo W.F.A."/>
            <person name="Lipun K."/>
        </authorList>
    </citation>
    <scope>NUCLEOTIDE SEQUENCE [LARGE SCALE GENOMIC DNA]</scope>
    <source>
        <strain evidence="10 11">JCM 30562</strain>
    </source>
</reference>
<evidence type="ECO:0000313" key="11">
    <source>
        <dbReference type="Proteomes" id="UP000318578"/>
    </source>
</evidence>
<dbReference type="SUPFAM" id="SSF54897">
    <property type="entry name" value="Protease propeptides/inhibitors"/>
    <property type="match status" value="1"/>
</dbReference>
<dbReference type="AlphaFoldDB" id="A0A557ZZ64"/>
<dbReference type="Pfam" id="PF09286">
    <property type="entry name" value="Pro-kuma_activ"/>
    <property type="match status" value="1"/>
</dbReference>
<evidence type="ECO:0000256" key="5">
    <source>
        <dbReference type="ARBA" id="ARBA00022825"/>
    </source>
</evidence>
<protein>
    <recommendedName>
        <fullName evidence="9">Peptidase S53 domain-containing protein</fullName>
    </recommendedName>
</protein>
<dbReference type="InterPro" id="IPR023828">
    <property type="entry name" value="Peptidase_S8_Ser-AS"/>
</dbReference>
<dbReference type="GO" id="GO:0008240">
    <property type="term" value="F:tripeptidyl-peptidase activity"/>
    <property type="evidence" value="ECO:0007669"/>
    <property type="project" value="TreeGrafter"/>
</dbReference>
<dbReference type="CDD" id="cd11377">
    <property type="entry name" value="Pro-peptidase_S53"/>
    <property type="match status" value="1"/>
</dbReference>
<dbReference type="PROSITE" id="PS00138">
    <property type="entry name" value="SUBTILASE_SER"/>
    <property type="match status" value="1"/>
</dbReference>
<evidence type="ECO:0000256" key="3">
    <source>
        <dbReference type="ARBA" id="ARBA00022723"/>
    </source>
</evidence>
<dbReference type="InterPro" id="IPR036852">
    <property type="entry name" value="Peptidase_S8/S53_dom_sf"/>
</dbReference>
<dbReference type="Proteomes" id="UP000318578">
    <property type="component" value="Unassembled WGS sequence"/>
</dbReference>
<proteinExistence type="predicted"/>
<evidence type="ECO:0000256" key="2">
    <source>
        <dbReference type="ARBA" id="ARBA00022670"/>
    </source>
</evidence>
<keyword evidence="6" id="KW-0106">Calcium</keyword>
<dbReference type="EMBL" id="VJZA01000082">
    <property type="protein sequence ID" value="TVT17305.1"/>
    <property type="molecule type" value="Genomic_DNA"/>
</dbReference>
<organism evidence="10 11">
    <name type="scientific">Amycolatopsis acidiphila</name>
    <dbReference type="NCBI Taxonomy" id="715473"/>
    <lineage>
        <taxon>Bacteria</taxon>
        <taxon>Bacillati</taxon>
        <taxon>Actinomycetota</taxon>
        <taxon>Actinomycetes</taxon>
        <taxon>Pseudonocardiales</taxon>
        <taxon>Pseudonocardiaceae</taxon>
        <taxon>Amycolatopsis</taxon>
    </lineage>
</organism>
<dbReference type="PROSITE" id="PS51695">
    <property type="entry name" value="SEDOLISIN"/>
    <property type="match status" value="1"/>
</dbReference>
<keyword evidence="5" id="KW-0720">Serine protease</keyword>
<feature type="domain" description="Peptidase S53" evidence="9">
    <location>
        <begin position="255"/>
        <end position="640"/>
    </location>
</feature>
<comment type="cofactor">
    <cofactor evidence="1">
        <name>Ca(2+)</name>
        <dbReference type="ChEBI" id="CHEBI:29108"/>
    </cofactor>
</comment>
<dbReference type="RefSeq" id="WP_144643653.1">
    <property type="nucleotide sequence ID" value="NZ_VJZA01000082.1"/>
</dbReference>
<keyword evidence="4" id="KW-0378">Hydrolase</keyword>